<proteinExistence type="predicted"/>
<reference evidence="1" key="1">
    <citation type="submission" date="2019-08" db="EMBL/GenBank/DDBJ databases">
        <authorList>
            <person name="Kucharzyk K."/>
            <person name="Murdoch R.W."/>
            <person name="Higgins S."/>
            <person name="Loffler F."/>
        </authorList>
    </citation>
    <scope>NUCLEOTIDE SEQUENCE</scope>
</reference>
<evidence type="ECO:0000313" key="1">
    <source>
        <dbReference type="EMBL" id="MPN29382.1"/>
    </source>
</evidence>
<dbReference type="EMBL" id="VSSQ01080053">
    <property type="protein sequence ID" value="MPN29382.1"/>
    <property type="molecule type" value="Genomic_DNA"/>
</dbReference>
<accession>A0A645GTT7</accession>
<gene>
    <name evidence="1" type="ORF">SDC9_176835</name>
</gene>
<name>A0A645GTT7_9ZZZZ</name>
<organism evidence="1">
    <name type="scientific">bioreactor metagenome</name>
    <dbReference type="NCBI Taxonomy" id="1076179"/>
    <lineage>
        <taxon>unclassified sequences</taxon>
        <taxon>metagenomes</taxon>
        <taxon>ecological metagenomes</taxon>
    </lineage>
</organism>
<dbReference type="AlphaFoldDB" id="A0A645GTT7"/>
<comment type="caution">
    <text evidence="1">The sequence shown here is derived from an EMBL/GenBank/DDBJ whole genome shotgun (WGS) entry which is preliminary data.</text>
</comment>
<protein>
    <submittedName>
        <fullName evidence="1">Uncharacterized protein</fullName>
    </submittedName>
</protein>
<sequence>MELKTLSVILFDVPPPRVIIGVSYFNRHVFVVYAHDPVKPPLAPDIEIDGGILRPLQVDHVSHVQVIEVAEFQLGPAHLRDELDIGLLQGFEDLLVRLLILILTAAVHPAELTEQIGQHHAGQADAHMPVAV</sequence>